<protein>
    <recommendedName>
        <fullName evidence="2">Aminotransferase-like plant mobile domain-containing protein</fullName>
    </recommendedName>
</protein>
<proteinExistence type="predicted"/>
<dbReference type="Proteomes" id="UP000289738">
    <property type="component" value="Chromosome A06"/>
</dbReference>
<dbReference type="InterPro" id="IPR019557">
    <property type="entry name" value="AminoTfrase-like_pln_mobile"/>
</dbReference>
<feature type="compositionally biased region" description="Basic and acidic residues" evidence="1">
    <location>
        <begin position="311"/>
        <end position="324"/>
    </location>
</feature>
<dbReference type="AlphaFoldDB" id="A0A445CNP2"/>
<evidence type="ECO:0000259" key="2">
    <source>
        <dbReference type="Pfam" id="PF10536"/>
    </source>
</evidence>
<name>A0A445CNP2_ARAHY</name>
<dbReference type="PANTHER" id="PTHR46033">
    <property type="entry name" value="PROTEIN MAIN-LIKE 2"/>
    <property type="match status" value="1"/>
</dbReference>
<dbReference type="GO" id="GO:0010073">
    <property type="term" value="P:meristem maintenance"/>
    <property type="evidence" value="ECO:0007669"/>
    <property type="project" value="InterPro"/>
</dbReference>
<comment type="caution">
    <text evidence="3">The sequence shown here is derived from an EMBL/GenBank/DDBJ whole genome shotgun (WGS) entry which is preliminary data.</text>
</comment>
<dbReference type="EMBL" id="SDMP01000006">
    <property type="protein sequence ID" value="RYR52544.1"/>
    <property type="molecule type" value="Genomic_DNA"/>
</dbReference>
<evidence type="ECO:0000313" key="4">
    <source>
        <dbReference type="Proteomes" id="UP000289738"/>
    </source>
</evidence>
<reference evidence="3 4" key="1">
    <citation type="submission" date="2019-01" db="EMBL/GenBank/DDBJ databases">
        <title>Sequencing of cultivated peanut Arachis hypogaea provides insights into genome evolution and oil improvement.</title>
        <authorList>
            <person name="Chen X."/>
        </authorList>
    </citation>
    <scope>NUCLEOTIDE SEQUENCE [LARGE SCALE GENOMIC DNA]</scope>
    <source>
        <strain evidence="4">cv. Fuhuasheng</strain>
        <tissue evidence="3">Leaves</tissue>
    </source>
</reference>
<feature type="region of interest" description="Disordered" evidence="1">
    <location>
        <begin position="299"/>
        <end position="341"/>
    </location>
</feature>
<feature type="domain" description="Aminotransferase-like plant mobile" evidence="2">
    <location>
        <begin position="15"/>
        <end position="240"/>
    </location>
</feature>
<organism evidence="3 4">
    <name type="scientific">Arachis hypogaea</name>
    <name type="common">Peanut</name>
    <dbReference type="NCBI Taxonomy" id="3818"/>
    <lineage>
        <taxon>Eukaryota</taxon>
        <taxon>Viridiplantae</taxon>
        <taxon>Streptophyta</taxon>
        <taxon>Embryophyta</taxon>
        <taxon>Tracheophyta</taxon>
        <taxon>Spermatophyta</taxon>
        <taxon>Magnoliopsida</taxon>
        <taxon>eudicotyledons</taxon>
        <taxon>Gunneridae</taxon>
        <taxon>Pentapetalae</taxon>
        <taxon>rosids</taxon>
        <taxon>fabids</taxon>
        <taxon>Fabales</taxon>
        <taxon>Fabaceae</taxon>
        <taxon>Papilionoideae</taxon>
        <taxon>50 kb inversion clade</taxon>
        <taxon>dalbergioids sensu lato</taxon>
        <taxon>Dalbergieae</taxon>
        <taxon>Pterocarpus clade</taxon>
        <taxon>Arachis</taxon>
    </lineage>
</organism>
<dbReference type="PANTHER" id="PTHR46033:SF8">
    <property type="entry name" value="PROTEIN MAINTENANCE OF MERISTEMS-LIKE"/>
    <property type="match status" value="1"/>
</dbReference>
<accession>A0A445CNP2</accession>
<gene>
    <name evidence="3" type="ORF">Ahy_A06g027447</name>
</gene>
<evidence type="ECO:0000256" key="1">
    <source>
        <dbReference type="SAM" id="MobiDB-lite"/>
    </source>
</evidence>
<dbReference type="Pfam" id="PF10536">
    <property type="entry name" value="PMD"/>
    <property type="match status" value="1"/>
</dbReference>
<feature type="region of interest" description="Disordered" evidence="1">
    <location>
        <begin position="437"/>
        <end position="505"/>
    </location>
</feature>
<feature type="compositionally biased region" description="Acidic residues" evidence="1">
    <location>
        <begin position="472"/>
        <end position="482"/>
    </location>
</feature>
<dbReference type="InterPro" id="IPR044824">
    <property type="entry name" value="MAIN-like"/>
</dbReference>
<keyword evidence="4" id="KW-1185">Reference proteome</keyword>
<sequence>MGEDPGRLYRLDGVAHIAGVINDELFADKSGNRIHIRWLPYVARLEEMGRYSWGSAALAWLYRCMCRVANRHVVKLAGPLQLLQSWIFWRFPSFRPIGYDELSWPLASRWSGYNPGISNKGPRFVWMPYSALNVIQVVHPEVLEPRHTMLWRCRTSLIYFAVVEWYQVDRVLPQFGGVQPLPRPALNIDFLISKDGRGGDRWFPAHLAEWHLHWQERAEHILQFDIVPDPGPSHDFLTWWYQHGKRFLSPEMLLGDPRGIPILDEAMQRGAGRVPDMDRVDDVPDRRRIERRARVGTRRWGGAAGGGDVAGVDRAHQGGHDGEWHGSGMGDPTTDTDARLGGGPLGDYFVGVPGDDQTLQESTPWVSLGSMFPDFMTSEGIVAEFGGPHFLEDIRTIMQEDEAAPGRVHMTGTQAPLDVDLNEPATVPPAHTFAMGGTPASAHTLGSHSVAGPSSSRPVHVPPRTPTHPVLEDSDDSIEDQEPLIRRDYRTRVPRRCGTGSHLFR</sequence>
<evidence type="ECO:0000313" key="3">
    <source>
        <dbReference type="EMBL" id="RYR52544.1"/>
    </source>
</evidence>